<dbReference type="EMBL" id="GBXM01088456">
    <property type="protein sequence ID" value="JAH20121.1"/>
    <property type="molecule type" value="Transcribed_RNA"/>
</dbReference>
<keyword evidence="1" id="KW-0812">Transmembrane</keyword>
<name>A0A0E9QT23_ANGAN</name>
<feature type="transmembrane region" description="Helical" evidence="1">
    <location>
        <begin position="6"/>
        <end position="27"/>
    </location>
</feature>
<evidence type="ECO:0000313" key="2">
    <source>
        <dbReference type="EMBL" id="JAH20121.1"/>
    </source>
</evidence>
<organism evidence="2">
    <name type="scientific">Anguilla anguilla</name>
    <name type="common">European freshwater eel</name>
    <name type="synonym">Muraena anguilla</name>
    <dbReference type="NCBI Taxonomy" id="7936"/>
    <lineage>
        <taxon>Eukaryota</taxon>
        <taxon>Metazoa</taxon>
        <taxon>Chordata</taxon>
        <taxon>Craniata</taxon>
        <taxon>Vertebrata</taxon>
        <taxon>Euteleostomi</taxon>
        <taxon>Actinopterygii</taxon>
        <taxon>Neopterygii</taxon>
        <taxon>Teleostei</taxon>
        <taxon>Anguilliformes</taxon>
        <taxon>Anguillidae</taxon>
        <taxon>Anguilla</taxon>
    </lineage>
</organism>
<proteinExistence type="predicted"/>
<keyword evidence="1" id="KW-0472">Membrane</keyword>
<sequence>MMIIIMYLTSTTTAARIIFGCLFYCLSWSTENKIKFK</sequence>
<evidence type="ECO:0000256" key="1">
    <source>
        <dbReference type="SAM" id="Phobius"/>
    </source>
</evidence>
<accession>A0A0E9QT23</accession>
<reference evidence="2" key="1">
    <citation type="submission" date="2014-11" db="EMBL/GenBank/DDBJ databases">
        <authorList>
            <person name="Amaro Gonzalez C."/>
        </authorList>
    </citation>
    <scope>NUCLEOTIDE SEQUENCE</scope>
</reference>
<keyword evidence="1" id="KW-1133">Transmembrane helix</keyword>
<dbReference type="AlphaFoldDB" id="A0A0E9QT23"/>
<reference evidence="2" key="2">
    <citation type="journal article" date="2015" name="Fish Shellfish Immunol.">
        <title>Early steps in the European eel (Anguilla anguilla)-Vibrio vulnificus interaction in the gills: Role of the RtxA13 toxin.</title>
        <authorList>
            <person name="Callol A."/>
            <person name="Pajuelo D."/>
            <person name="Ebbesson L."/>
            <person name="Teles M."/>
            <person name="MacKenzie S."/>
            <person name="Amaro C."/>
        </authorList>
    </citation>
    <scope>NUCLEOTIDE SEQUENCE</scope>
</reference>
<protein>
    <submittedName>
        <fullName evidence="2">Uncharacterized protein</fullName>
    </submittedName>
</protein>